<comment type="caution">
    <text evidence="3">The sequence shown here is derived from an EMBL/GenBank/DDBJ whole genome shotgun (WGS) entry which is preliminary data.</text>
</comment>
<evidence type="ECO:0000259" key="2">
    <source>
        <dbReference type="Pfam" id="PF01575"/>
    </source>
</evidence>
<sequence>MAEPRVFGSLDELRAAVGEELGPSDWLEIDQQRIDRFAEATGDHQWIHVDAEKAAAGPFGTTIAHGYLTLSLLPALVPQLMRVDNVAMGINYGTNKVRFPAPVPVGSRVRATTRIAEVAEVPGGVQLTTAVTIEREGGTKPVCVAESVSRFTF</sequence>
<proteinExistence type="inferred from homology"/>
<name>A0ABW1FQ61_9ACTN</name>
<dbReference type="InterPro" id="IPR039375">
    <property type="entry name" value="NodN-like"/>
</dbReference>
<dbReference type="InterPro" id="IPR002539">
    <property type="entry name" value="MaoC-like_dom"/>
</dbReference>
<dbReference type="SUPFAM" id="SSF54637">
    <property type="entry name" value="Thioesterase/thiol ester dehydrase-isomerase"/>
    <property type="match status" value="1"/>
</dbReference>
<keyword evidence="4" id="KW-1185">Reference proteome</keyword>
<dbReference type="EMBL" id="JBHSPW010000015">
    <property type="protein sequence ID" value="MFC5896508.1"/>
    <property type="molecule type" value="Genomic_DNA"/>
</dbReference>
<dbReference type="Pfam" id="PF01575">
    <property type="entry name" value="MaoC_dehydratas"/>
    <property type="match status" value="1"/>
</dbReference>
<dbReference type="InterPro" id="IPR029069">
    <property type="entry name" value="HotDog_dom_sf"/>
</dbReference>
<dbReference type="Gene3D" id="3.10.129.10">
    <property type="entry name" value="Hotdog Thioesterase"/>
    <property type="match status" value="1"/>
</dbReference>
<dbReference type="CDD" id="cd03450">
    <property type="entry name" value="NodN"/>
    <property type="match status" value="1"/>
</dbReference>
<accession>A0ABW1FQ61</accession>
<evidence type="ECO:0000313" key="3">
    <source>
        <dbReference type="EMBL" id="MFC5896508.1"/>
    </source>
</evidence>
<feature type="domain" description="MaoC-like" evidence="2">
    <location>
        <begin position="15"/>
        <end position="124"/>
    </location>
</feature>
<comment type="similarity">
    <text evidence="1">Belongs to the enoyl-CoA hydratase/isomerase family.</text>
</comment>
<evidence type="ECO:0000256" key="1">
    <source>
        <dbReference type="ARBA" id="ARBA00005254"/>
    </source>
</evidence>
<dbReference type="RefSeq" id="WP_345093235.1">
    <property type="nucleotide sequence ID" value="NZ_BAAAWG010000025.1"/>
</dbReference>
<evidence type="ECO:0000313" key="4">
    <source>
        <dbReference type="Proteomes" id="UP001596241"/>
    </source>
</evidence>
<dbReference type="PANTHER" id="PTHR42993:SF1">
    <property type="entry name" value="MAOC-LIKE DEHYDRATASE DOMAIN-CONTAINING PROTEIN"/>
    <property type="match status" value="1"/>
</dbReference>
<organism evidence="3 4">
    <name type="scientific">Streptomyces ramulosus</name>
    <dbReference type="NCBI Taxonomy" id="47762"/>
    <lineage>
        <taxon>Bacteria</taxon>
        <taxon>Bacillati</taxon>
        <taxon>Actinomycetota</taxon>
        <taxon>Actinomycetes</taxon>
        <taxon>Kitasatosporales</taxon>
        <taxon>Streptomycetaceae</taxon>
        <taxon>Streptomyces</taxon>
    </lineage>
</organism>
<dbReference type="PANTHER" id="PTHR42993">
    <property type="entry name" value="MAOC-LIKE DEHYDRATASE DOMAIN-CONTAINING PROTEIN"/>
    <property type="match status" value="1"/>
</dbReference>
<protein>
    <submittedName>
        <fullName evidence="3">MaoC family dehydratase</fullName>
    </submittedName>
</protein>
<reference evidence="4" key="1">
    <citation type="journal article" date="2019" name="Int. J. Syst. Evol. Microbiol.">
        <title>The Global Catalogue of Microorganisms (GCM) 10K type strain sequencing project: providing services to taxonomists for standard genome sequencing and annotation.</title>
        <authorList>
            <consortium name="The Broad Institute Genomics Platform"/>
            <consortium name="The Broad Institute Genome Sequencing Center for Infectious Disease"/>
            <person name="Wu L."/>
            <person name="Ma J."/>
        </authorList>
    </citation>
    <scope>NUCLEOTIDE SEQUENCE [LARGE SCALE GENOMIC DNA]</scope>
    <source>
        <strain evidence="4">CGMCC 1.15809</strain>
    </source>
</reference>
<gene>
    <name evidence="3" type="ORF">ACFP3M_27295</name>
</gene>
<dbReference type="Proteomes" id="UP001596241">
    <property type="component" value="Unassembled WGS sequence"/>
</dbReference>